<dbReference type="SUPFAM" id="SSF51197">
    <property type="entry name" value="Clavaminate synthase-like"/>
    <property type="match status" value="1"/>
</dbReference>
<dbReference type="InterPro" id="IPR005123">
    <property type="entry name" value="Oxoglu/Fe-dep_dioxygenase_dom"/>
</dbReference>
<organism evidence="2 3">
    <name type="scientific">Novipirellula herctigrandis</name>
    <dbReference type="NCBI Taxonomy" id="2527986"/>
    <lineage>
        <taxon>Bacteria</taxon>
        <taxon>Pseudomonadati</taxon>
        <taxon>Planctomycetota</taxon>
        <taxon>Planctomycetia</taxon>
        <taxon>Pirellulales</taxon>
        <taxon>Pirellulaceae</taxon>
        <taxon>Novipirellula</taxon>
    </lineage>
</organism>
<dbReference type="Pfam" id="PF13532">
    <property type="entry name" value="2OG-FeII_Oxy_2"/>
    <property type="match status" value="1"/>
</dbReference>
<dbReference type="RefSeq" id="WP_419195002.1">
    <property type="nucleotide sequence ID" value="NZ_SJPJ01000001.1"/>
</dbReference>
<dbReference type="Proteomes" id="UP000315010">
    <property type="component" value="Unassembled WGS sequence"/>
</dbReference>
<dbReference type="GO" id="GO:0051213">
    <property type="term" value="F:dioxygenase activity"/>
    <property type="evidence" value="ECO:0007669"/>
    <property type="project" value="InterPro"/>
</dbReference>
<dbReference type="Gene3D" id="2.60.120.590">
    <property type="entry name" value="Alpha-ketoglutarate-dependent dioxygenase AlkB-like"/>
    <property type="match status" value="1"/>
</dbReference>
<name>A0A5C5ZCM5_9BACT</name>
<accession>A0A5C5ZCM5</accession>
<dbReference type="InterPro" id="IPR027450">
    <property type="entry name" value="AlkB-like"/>
</dbReference>
<dbReference type="GO" id="GO:0006307">
    <property type="term" value="P:DNA alkylation repair"/>
    <property type="evidence" value="ECO:0007669"/>
    <property type="project" value="InterPro"/>
</dbReference>
<reference evidence="2 3" key="1">
    <citation type="submission" date="2019-02" db="EMBL/GenBank/DDBJ databases">
        <title>Deep-cultivation of Planctomycetes and their phenomic and genomic characterization uncovers novel biology.</title>
        <authorList>
            <person name="Wiegand S."/>
            <person name="Jogler M."/>
            <person name="Boedeker C."/>
            <person name="Pinto D."/>
            <person name="Vollmers J."/>
            <person name="Rivas-Marin E."/>
            <person name="Kohn T."/>
            <person name="Peeters S.H."/>
            <person name="Heuer A."/>
            <person name="Rast P."/>
            <person name="Oberbeckmann S."/>
            <person name="Bunk B."/>
            <person name="Jeske O."/>
            <person name="Meyerdierks A."/>
            <person name="Storesund J.E."/>
            <person name="Kallscheuer N."/>
            <person name="Luecker S."/>
            <person name="Lage O.M."/>
            <person name="Pohl T."/>
            <person name="Merkel B.J."/>
            <person name="Hornburger P."/>
            <person name="Mueller R.-W."/>
            <person name="Bruemmer F."/>
            <person name="Labrenz M."/>
            <person name="Spormann A.M."/>
            <person name="Op Den Camp H."/>
            <person name="Overmann J."/>
            <person name="Amann R."/>
            <person name="Jetten M.S.M."/>
            <person name="Mascher T."/>
            <person name="Medema M.H."/>
            <person name="Devos D.P."/>
            <person name="Kaster A.-K."/>
            <person name="Ovreas L."/>
            <person name="Rohde M."/>
            <person name="Galperin M.Y."/>
            <person name="Jogler C."/>
        </authorList>
    </citation>
    <scope>NUCLEOTIDE SEQUENCE [LARGE SCALE GENOMIC DNA]</scope>
    <source>
        <strain evidence="2 3">CA13</strain>
    </source>
</reference>
<dbReference type="EMBL" id="SJPJ01000001">
    <property type="protein sequence ID" value="TWT84916.1"/>
    <property type="molecule type" value="Genomic_DNA"/>
</dbReference>
<protein>
    <submittedName>
        <fullName evidence="2">2OG-Fe(II) oxygenase superfamily protein</fullName>
    </submittedName>
</protein>
<dbReference type="InterPro" id="IPR032854">
    <property type="entry name" value="ALKBH3"/>
</dbReference>
<proteinExistence type="predicted"/>
<dbReference type="AlphaFoldDB" id="A0A5C5ZCM5"/>
<gene>
    <name evidence="2" type="ORF">CA13_63970</name>
</gene>
<dbReference type="PANTHER" id="PTHR31212:SF4">
    <property type="entry name" value="ALPHA-KETOGLUTARATE-DEPENDENT DIOXYGENASE ALKB HOMOLOG 3"/>
    <property type="match status" value="1"/>
</dbReference>
<comment type="caution">
    <text evidence="2">The sequence shown here is derived from an EMBL/GenBank/DDBJ whole genome shotgun (WGS) entry which is preliminary data.</text>
</comment>
<evidence type="ECO:0000313" key="2">
    <source>
        <dbReference type="EMBL" id="TWT84916.1"/>
    </source>
</evidence>
<dbReference type="PANTHER" id="PTHR31212">
    <property type="entry name" value="ALPHA-KETOGLUTARATE-DEPENDENT DIOXYGENASE ALKB HOMOLOG 3"/>
    <property type="match status" value="1"/>
</dbReference>
<dbReference type="PROSITE" id="PS51471">
    <property type="entry name" value="FE2OG_OXY"/>
    <property type="match status" value="1"/>
</dbReference>
<feature type="domain" description="Fe2OG dioxygenase" evidence="1">
    <location>
        <begin position="94"/>
        <end position="189"/>
    </location>
</feature>
<evidence type="ECO:0000259" key="1">
    <source>
        <dbReference type="PROSITE" id="PS51471"/>
    </source>
</evidence>
<dbReference type="InterPro" id="IPR037151">
    <property type="entry name" value="AlkB-like_sf"/>
</dbReference>
<keyword evidence="3" id="KW-1185">Reference proteome</keyword>
<sequence length="201" mass="22784">MNSLQTIKLTDGGILLYAESFLPFEIADRYFCELRDNCVWEQKPGIFGHMQPRLTASYGDEGATYRYSGTVNVALPWTPTLLEIKEKIEAVQGQYNYCLLNRYRSGQDSMGMHADDEPEMGNVIGSLSLGATRSFRIKHNKTKETMKFPVGHGTLIIMAGTMQQFWKHEIPKTKQPVEERINLTYRQIVKPAQDSKGSLGD</sequence>
<evidence type="ECO:0000313" key="3">
    <source>
        <dbReference type="Proteomes" id="UP000315010"/>
    </source>
</evidence>